<evidence type="ECO:0000313" key="5">
    <source>
        <dbReference type="Proteomes" id="UP000027265"/>
    </source>
</evidence>
<feature type="signal peptide" evidence="2">
    <location>
        <begin position="1"/>
        <end position="23"/>
    </location>
</feature>
<dbReference type="InterPro" id="IPR001466">
    <property type="entry name" value="Beta-lactam-related"/>
</dbReference>
<dbReference type="AlphaFoldDB" id="A0A067PI47"/>
<gene>
    <name evidence="4" type="ORF">JAAARDRAFT_60568</name>
</gene>
<evidence type="ECO:0000256" key="1">
    <source>
        <dbReference type="ARBA" id="ARBA00038215"/>
    </source>
</evidence>
<dbReference type="STRING" id="933084.A0A067PI47"/>
<sequence>MSVNRWTTRLSWLLLGWCSLCHGTSQSPFDISEHSLLSPNFDLYAEEILHRWGVPGMSISVVKVVNDSFDAPAIVETKSYGVAGHDRPVTPETTFAIGSNSKLFTASAIGSLVDAGLLDWSTRIQDILPEFSLLDEYDAGRLTVRDALSHRSGLPRHDLSYGRSSGPHSFERTIGSIKHLRPSAELRDVYQYNNMMFMTAARIIEKVTGSKFQDYVSTHFLNHPALNMTHTSYTPDASYSTGYGVYPSNYSAYEYPFQLDHSVDGAGGIITDAIDVAKWMAFLIKARRHASADSPSEMHDEKIPVSLSSVLAITTGYTVANGSPQYPELSAALYGYGVGLQSYQGQNIWSHGGAIPGMGTQISWVPDTGVGVAVFCNTHWTGNAVSSIVSYRALEDLFNLEHIDWNARWEKTYNRTFPGQPPLAPSSLDFTDVPITPSNVPKFTEALPSLDPPPVTDLSSYLGVYYDPGYGNVTICPSQNDFKPNPTPLSEACIALHSSLQGTTFIPEEPPSSSLSFLIAAPRVWTDYFHISHQSGSLFKGTIYAIVPPSGNRTWPISSSWGEFDLRFRYGGDGSVVGMDWWGVWGAGAVESDERVEVAFNRIG</sequence>
<dbReference type="Pfam" id="PF00144">
    <property type="entry name" value="Beta-lactamase"/>
    <property type="match status" value="1"/>
</dbReference>
<organism evidence="4 5">
    <name type="scientific">Jaapia argillacea MUCL 33604</name>
    <dbReference type="NCBI Taxonomy" id="933084"/>
    <lineage>
        <taxon>Eukaryota</taxon>
        <taxon>Fungi</taxon>
        <taxon>Dikarya</taxon>
        <taxon>Basidiomycota</taxon>
        <taxon>Agaricomycotina</taxon>
        <taxon>Agaricomycetes</taxon>
        <taxon>Agaricomycetidae</taxon>
        <taxon>Jaapiales</taxon>
        <taxon>Jaapiaceae</taxon>
        <taxon>Jaapia</taxon>
    </lineage>
</organism>
<dbReference type="PANTHER" id="PTHR46825:SF15">
    <property type="entry name" value="BETA-LACTAMASE-RELATED DOMAIN-CONTAINING PROTEIN"/>
    <property type="match status" value="1"/>
</dbReference>
<feature type="domain" description="Beta-lactamase-related" evidence="3">
    <location>
        <begin position="74"/>
        <end position="378"/>
    </location>
</feature>
<evidence type="ECO:0000259" key="3">
    <source>
        <dbReference type="Pfam" id="PF00144"/>
    </source>
</evidence>
<dbReference type="InParanoid" id="A0A067PI47"/>
<feature type="chain" id="PRO_5001646738" description="Beta-lactamase-related domain-containing protein" evidence="2">
    <location>
        <begin position="24"/>
        <end position="604"/>
    </location>
</feature>
<comment type="similarity">
    <text evidence="1">Belongs to the peptidase S12 family.</text>
</comment>
<dbReference type="SUPFAM" id="SSF56601">
    <property type="entry name" value="beta-lactamase/transpeptidase-like"/>
    <property type="match status" value="1"/>
</dbReference>
<dbReference type="Gene3D" id="3.40.710.10">
    <property type="entry name" value="DD-peptidase/beta-lactamase superfamily"/>
    <property type="match status" value="1"/>
</dbReference>
<dbReference type="HOGENOM" id="CLU_020027_14_0_1"/>
<keyword evidence="5" id="KW-1185">Reference proteome</keyword>
<proteinExistence type="inferred from homology"/>
<evidence type="ECO:0000256" key="2">
    <source>
        <dbReference type="SAM" id="SignalP"/>
    </source>
</evidence>
<reference evidence="5" key="1">
    <citation type="journal article" date="2014" name="Proc. Natl. Acad. Sci. U.S.A.">
        <title>Extensive sampling of basidiomycete genomes demonstrates inadequacy of the white-rot/brown-rot paradigm for wood decay fungi.</title>
        <authorList>
            <person name="Riley R."/>
            <person name="Salamov A.A."/>
            <person name="Brown D.W."/>
            <person name="Nagy L.G."/>
            <person name="Floudas D."/>
            <person name="Held B.W."/>
            <person name="Levasseur A."/>
            <person name="Lombard V."/>
            <person name="Morin E."/>
            <person name="Otillar R."/>
            <person name="Lindquist E.A."/>
            <person name="Sun H."/>
            <person name="LaButti K.M."/>
            <person name="Schmutz J."/>
            <person name="Jabbour D."/>
            <person name="Luo H."/>
            <person name="Baker S.E."/>
            <person name="Pisabarro A.G."/>
            <person name="Walton J.D."/>
            <person name="Blanchette R.A."/>
            <person name="Henrissat B."/>
            <person name="Martin F."/>
            <person name="Cullen D."/>
            <person name="Hibbett D.S."/>
            <person name="Grigoriev I.V."/>
        </authorList>
    </citation>
    <scope>NUCLEOTIDE SEQUENCE [LARGE SCALE GENOMIC DNA]</scope>
    <source>
        <strain evidence="5">MUCL 33604</strain>
    </source>
</reference>
<dbReference type="EMBL" id="KL197728">
    <property type="protein sequence ID" value="KDQ54588.1"/>
    <property type="molecule type" value="Genomic_DNA"/>
</dbReference>
<name>A0A067PI47_9AGAM</name>
<accession>A0A067PI47</accession>
<dbReference type="InterPro" id="IPR012338">
    <property type="entry name" value="Beta-lactam/transpept-like"/>
</dbReference>
<keyword evidence="2" id="KW-0732">Signal</keyword>
<dbReference type="OrthoDB" id="5946976at2759"/>
<evidence type="ECO:0000313" key="4">
    <source>
        <dbReference type="EMBL" id="KDQ54588.1"/>
    </source>
</evidence>
<dbReference type="PANTHER" id="PTHR46825">
    <property type="entry name" value="D-ALANYL-D-ALANINE-CARBOXYPEPTIDASE/ENDOPEPTIDASE AMPH"/>
    <property type="match status" value="1"/>
</dbReference>
<protein>
    <recommendedName>
        <fullName evidence="3">Beta-lactamase-related domain-containing protein</fullName>
    </recommendedName>
</protein>
<dbReference type="InterPro" id="IPR050491">
    <property type="entry name" value="AmpC-like"/>
</dbReference>
<dbReference type="Proteomes" id="UP000027265">
    <property type="component" value="Unassembled WGS sequence"/>
</dbReference>